<dbReference type="PIRSF" id="PIRSF015736">
    <property type="entry name" value="MI"/>
    <property type="match status" value="1"/>
</dbReference>
<dbReference type="PANTHER" id="PTHR40267:SF1">
    <property type="entry name" value="BLR3294 PROTEIN"/>
    <property type="match status" value="1"/>
</dbReference>
<dbReference type="STRING" id="60547.GCA_000751215_02224"/>
<comment type="caution">
    <text evidence="1">The sequence shown here is derived from an EMBL/GenBank/DDBJ whole genome shotgun (WGS) entry which is preliminary data.</text>
</comment>
<gene>
    <name evidence="1" type="ORF">BG61_36680</name>
</gene>
<accession>A0A069PE76</accession>
<evidence type="ECO:0000313" key="1">
    <source>
        <dbReference type="EMBL" id="KDR38890.1"/>
    </source>
</evidence>
<keyword evidence="2" id="KW-1185">Reference proteome</keyword>
<dbReference type="InterPro" id="IPR026286">
    <property type="entry name" value="MaiA/AMDase"/>
</dbReference>
<name>A0A069PE76_9BURK</name>
<dbReference type="InterPro" id="IPR053714">
    <property type="entry name" value="Iso_Racemase_Enz_sf"/>
</dbReference>
<reference evidence="1 2" key="1">
    <citation type="submission" date="2014-03" db="EMBL/GenBank/DDBJ databases">
        <title>Draft Genome Sequences of Four Burkholderia Strains.</title>
        <authorList>
            <person name="Liu X.Y."/>
            <person name="Li C.X."/>
            <person name="Xu J.H."/>
        </authorList>
    </citation>
    <scope>NUCLEOTIDE SEQUENCE [LARGE SCALE GENOMIC DNA]</scope>
    <source>
        <strain evidence="1 2">DSM 50014</strain>
    </source>
</reference>
<organism evidence="1 2">
    <name type="scientific">Caballeronia glathei</name>
    <dbReference type="NCBI Taxonomy" id="60547"/>
    <lineage>
        <taxon>Bacteria</taxon>
        <taxon>Pseudomonadati</taxon>
        <taxon>Pseudomonadota</taxon>
        <taxon>Betaproteobacteria</taxon>
        <taxon>Burkholderiales</taxon>
        <taxon>Burkholderiaceae</taxon>
        <taxon>Caballeronia</taxon>
    </lineage>
</organism>
<sequence>MSDTTGYRANIGVIVPSSNTTVQPECDDLRPYGITNHIGRVTVKTGSIADPAAYRAHVELMRQGIGGAIDQLTTAPIDHLIMGVAIETFQGGYEGAARFRELLEAQAKVRVTFGSEALVAALRKFGARRIAVLTPHQPEGDAIVQTYFEEAGFGVVRLLGLKCAKPTDIARVPRATLAASVQQLNGDDADAIVQVGTALAMAPVATAAELMLGKPVLAINPTSYWHALRMLGHEDRSDRAGRLMREF</sequence>
<dbReference type="AlphaFoldDB" id="A0A069PE76"/>
<dbReference type="Pfam" id="PF17645">
    <property type="entry name" value="Amdase"/>
    <property type="match status" value="1"/>
</dbReference>
<dbReference type="EMBL" id="JFHC01000072">
    <property type="protein sequence ID" value="KDR38890.1"/>
    <property type="molecule type" value="Genomic_DNA"/>
</dbReference>
<protein>
    <submittedName>
        <fullName evidence="1">Arylmalonate decarboxylase</fullName>
    </submittedName>
</protein>
<dbReference type="Gene3D" id="3.40.50.12500">
    <property type="match status" value="1"/>
</dbReference>
<proteinExistence type="predicted"/>
<dbReference type="PANTHER" id="PTHR40267">
    <property type="entry name" value="BLR3294 PROTEIN"/>
    <property type="match status" value="1"/>
</dbReference>
<evidence type="ECO:0000313" key="2">
    <source>
        <dbReference type="Proteomes" id="UP000027466"/>
    </source>
</evidence>
<dbReference type="Proteomes" id="UP000027466">
    <property type="component" value="Unassembled WGS sequence"/>
</dbReference>